<protein>
    <submittedName>
        <fullName evidence="6">Fungal specific transcription factor</fullName>
    </submittedName>
</protein>
<dbReference type="GO" id="GO:0008270">
    <property type="term" value="F:zinc ion binding"/>
    <property type="evidence" value="ECO:0007669"/>
    <property type="project" value="InterPro"/>
</dbReference>
<dbReference type="SMART" id="SM00906">
    <property type="entry name" value="Fungal_trans"/>
    <property type="match status" value="1"/>
</dbReference>
<dbReference type="GO" id="GO:0000981">
    <property type="term" value="F:DNA-binding transcription factor activity, RNA polymerase II-specific"/>
    <property type="evidence" value="ECO:0007669"/>
    <property type="project" value="InterPro"/>
</dbReference>
<comment type="caution">
    <text evidence="6">The sequence shown here is derived from an EMBL/GenBank/DDBJ whole genome shotgun (WGS) entry which is preliminary data.</text>
</comment>
<dbReference type="AlphaFoldDB" id="A0A166M4X1"/>
<reference evidence="6 7" key="1">
    <citation type="submission" date="2015-06" db="EMBL/GenBank/DDBJ databases">
        <title>Survival trade-offs in plant roots during colonization by closely related pathogenic and mutualistic fungi.</title>
        <authorList>
            <person name="Hacquard S."/>
            <person name="Kracher B."/>
            <person name="Hiruma K."/>
            <person name="Weinman A."/>
            <person name="Muench P."/>
            <person name="Garrido Oter R."/>
            <person name="Ver Loren van Themaat E."/>
            <person name="Dallerey J.-F."/>
            <person name="Damm U."/>
            <person name="Henrissat B."/>
            <person name="Lespinet O."/>
            <person name="Thon M."/>
            <person name="Kemen E."/>
            <person name="McHardy A.C."/>
            <person name="Schulze-Lefert P."/>
            <person name="O'Connell R.J."/>
        </authorList>
    </citation>
    <scope>NUCLEOTIDE SEQUENCE [LARGE SCALE GENOMIC DNA]</scope>
    <source>
        <strain evidence="6 7">MAFF 238704</strain>
    </source>
</reference>
<dbReference type="Pfam" id="PF04082">
    <property type="entry name" value="Fungal_trans"/>
    <property type="match status" value="1"/>
</dbReference>
<dbReference type="InterPro" id="IPR007219">
    <property type="entry name" value="XnlR_reg_dom"/>
</dbReference>
<evidence type="ECO:0000256" key="3">
    <source>
        <dbReference type="ARBA" id="ARBA00023242"/>
    </source>
</evidence>
<feature type="non-terminal residue" evidence="6">
    <location>
        <position position="1"/>
    </location>
</feature>
<dbReference type="CDD" id="cd00067">
    <property type="entry name" value="GAL4"/>
    <property type="match status" value="1"/>
</dbReference>
<dbReference type="GO" id="GO:0005634">
    <property type="term" value="C:nucleus"/>
    <property type="evidence" value="ECO:0007669"/>
    <property type="project" value="UniProtKB-SubCell"/>
</dbReference>
<dbReference type="SMART" id="SM00066">
    <property type="entry name" value="GAL4"/>
    <property type="match status" value="1"/>
</dbReference>
<organism evidence="6 7">
    <name type="scientific">Colletotrichum incanum</name>
    <name type="common">Soybean anthracnose fungus</name>
    <dbReference type="NCBI Taxonomy" id="1573173"/>
    <lineage>
        <taxon>Eukaryota</taxon>
        <taxon>Fungi</taxon>
        <taxon>Dikarya</taxon>
        <taxon>Ascomycota</taxon>
        <taxon>Pezizomycotina</taxon>
        <taxon>Sordariomycetes</taxon>
        <taxon>Hypocreomycetidae</taxon>
        <taxon>Glomerellales</taxon>
        <taxon>Glomerellaceae</taxon>
        <taxon>Colletotrichum</taxon>
        <taxon>Colletotrichum spaethianum species complex</taxon>
    </lineage>
</organism>
<dbReference type="CDD" id="cd12148">
    <property type="entry name" value="fungal_TF_MHR"/>
    <property type="match status" value="1"/>
</dbReference>
<proteinExistence type="predicted"/>
<name>A0A166M4X1_COLIC</name>
<dbReference type="Gene3D" id="4.10.240.10">
    <property type="entry name" value="Zn(2)-C6 fungal-type DNA-binding domain"/>
    <property type="match status" value="1"/>
</dbReference>
<feature type="region of interest" description="Disordered" evidence="4">
    <location>
        <begin position="21"/>
        <end position="43"/>
    </location>
</feature>
<dbReference type="GO" id="GO:0003677">
    <property type="term" value="F:DNA binding"/>
    <property type="evidence" value="ECO:0007669"/>
    <property type="project" value="InterPro"/>
</dbReference>
<evidence type="ECO:0000256" key="2">
    <source>
        <dbReference type="ARBA" id="ARBA00022723"/>
    </source>
</evidence>
<dbReference type="Proteomes" id="UP000076584">
    <property type="component" value="Unassembled WGS sequence"/>
</dbReference>
<evidence type="ECO:0000313" key="7">
    <source>
        <dbReference type="Proteomes" id="UP000076584"/>
    </source>
</evidence>
<evidence type="ECO:0000259" key="5">
    <source>
        <dbReference type="PROSITE" id="PS50048"/>
    </source>
</evidence>
<accession>A0A166M4X1</accession>
<keyword evidence="3" id="KW-0539">Nucleus</keyword>
<dbReference type="InterPro" id="IPR050613">
    <property type="entry name" value="Sec_Metabolite_Reg"/>
</dbReference>
<dbReference type="PANTHER" id="PTHR31001">
    <property type="entry name" value="UNCHARACTERIZED TRANSCRIPTIONAL REGULATORY PROTEIN"/>
    <property type="match status" value="1"/>
</dbReference>
<dbReference type="PROSITE" id="PS50048">
    <property type="entry name" value="ZN2_CY6_FUNGAL_2"/>
    <property type="match status" value="1"/>
</dbReference>
<sequence>LHDVRTESTCLEHWCLKATSESQMTQPTPSTTGPYSHGHDDVDSAPIARLSASRRRDKPQLSCGLCRRRKTRCDRQKPCSNCSLRCQPCIYPENQSSKVKPRETAANNPSLQDRLVQLERLVLNMGSSANQSKTDAATVTSIHIPAINANTSFDDRSETGSMRVSASEHQYVGSDHWSAILDSIAELKDHFDREEQLKLTGSPRHTPGGNSEDSAEFDLRLRSQRALLLYGCRPAVSKAEILSALPPKRAVDRYIAHYFYHLDLVASSSVHGPTFLVEYENFWNDPDGVPIMWLGLLYSMICLAVVASDPADHKFEQEQQQLQIDLYREKLVQCLMMGEYTQGGHHALETLINYVYIEFRIHDDAEKDVWFLLGLEVNLAKRMGYHRDPKHFHDISPLEGEMRRRVWATVLLGDILISGQMGMPRMIHDHEFDTAEPQNLNDEALNGDMTVLPEPRPETEHTTALGIIARRRILIALGTISDLTASLIPCSYAEIMRVDAILHRAGMSVPPPLRMKTMAASVTDSPQTIMARLFLSHMFYKGQIMLHRRFLFTETTPPAHDTLSYSRKTCLEASLATLNIQNILDDETCPGGQLHMMYWRVGSIMNHHFLTATMVLCSLVHRKQTFGREGEIISALLTARNIWMRKGEGSHEAKKAAQAVSIVLAQAGGPRFDTHLSIEREDVAAVSNIGTNNERLSNKNKTEGEIGFDDIETMLFDETFGLDNRFKSFLPRSIWNTASTGRGTLTVGVEEDDISTNSVLGDWMLLGDSGSNL</sequence>
<keyword evidence="7" id="KW-1185">Reference proteome</keyword>
<comment type="subcellular location">
    <subcellularLocation>
        <location evidence="1">Nucleus</location>
    </subcellularLocation>
</comment>
<dbReference type="InterPro" id="IPR036864">
    <property type="entry name" value="Zn2-C6_fun-type_DNA-bd_sf"/>
</dbReference>
<dbReference type="GO" id="GO:0006351">
    <property type="term" value="P:DNA-templated transcription"/>
    <property type="evidence" value="ECO:0007669"/>
    <property type="project" value="InterPro"/>
</dbReference>
<dbReference type="EMBL" id="LFIW01002706">
    <property type="protein sequence ID" value="KZL64287.1"/>
    <property type="molecule type" value="Genomic_DNA"/>
</dbReference>
<feature type="compositionally biased region" description="Polar residues" evidence="4">
    <location>
        <begin position="21"/>
        <end position="34"/>
    </location>
</feature>
<keyword evidence="2" id="KW-0479">Metal-binding</keyword>
<dbReference type="STRING" id="1573173.A0A166M4X1"/>
<dbReference type="Pfam" id="PF00172">
    <property type="entry name" value="Zn_clus"/>
    <property type="match status" value="1"/>
</dbReference>
<feature type="domain" description="Zn(2)-C6 fungal-type" evidence="5">
    <location>
        <begin position="62"/>
        <end position="91"/>
    </location>
</feature>
<dbReference type="PROSITE" id="PS00463">
    <property type="entry name" value="ZN2_CY6_FUNGAL_1"/>
    <property type="match status" value="1"/>
</dbReference>
<evidence type="ECO:0000256" key="4">
    <source>
        <dbReference type="SAM" id="MobiDB-lite"/>
    </source>
</evidence>
<gene>
    <name evidence="6" type="ORF">CI238_00553</name>
</gene>
<dbReference type="PANTHER" id="PTHR31001:SF74">
    <property type="entry name" value="ZN(II)2CYS6 TRANSCRIPTION FACTOR (EUROFUNG)"/>
    <property type="match status" value="1"/>
</dbReference>
<dbReference type="InterPro" id="IPR001138">
    <property type="entry name" value="Zn2Cys6_DnaBD"/>
</dbReference>
<dbReference type="SUPFAM" id="SSF57701">
    <property type="entry name" value="Zn2/Cys6 DNA-binding domain"/>
    <property type="match status" value="1"/>
</dbReference>
<evidence type="ECO:0000256" key="1">
    <source>
        <dbReference type="ARBA" id="ARBA00004123"/>
    </source>
</evidence>
<evidence type="ECO:0000313" key="6">
    <source>
        <dbReference type="EMBL" id="KZL64287.1"/>
    </source>
</evidence>